<feature type="compositionally biased region" description="Basic and acidic residues" evidence="1">
    <location>
        <begin position="129"/>
        <end position="140"/>
    </location>
</feature>
<evidence type="ECO:0000256" key="1">
    <source>
        <dbReference type="SAM" id="MobiDB-lite"/>
    </source>
</evidence>
<dbReference type="EMBL" id="KE145373">
    <property type="protein sequence ID" value="EPE24476.1"/>
    <property type="molecule type" value="Genomic_DNA"/>
</dbReference>
<accession>S3CXC4</accession>
<protein>
    <submittedName>
        <fullName evidence="2">Uncharacterized protein</fullName>
    </submittedName>
</protein>
<dbReference type="PANTHER" id="PTHR40132:SF1">
    <property type="entry name" value="PRE-MRNA-SPLICING FACTOR 38B"/>
    <property type="match status" value="1"/>
</dbReference>
<feature type="compositionally biased region" description="Basic and acidic residues" evidence="1">
    <location>
        <begin position="291"/>
        <end position="308"/>
    </location>
</feature>
<dbReference type="KEGG" id="glz:GLAREA_08328"/>
<dbReference type="PANTHER" id="PTHR40132">
    <property type="entry name" value="PRE-MRNA-SPLICING FACTOR 38B"/>
    <property type="match status" value="1"/>
</dbReference>
<evidence type="ECO:0000313" key="3">
    <source>
        <dbReference type="Proteomes" id="UP000016922"/>
    </source>
</evidence>
<keyword evidence="3" id="KW-1185">Reference proteome</keyword>
<feature type="region of interest" description="Disordered" evidence="1">
    <location>
        <begin position="116"/>
        <end position="365"/>
    </location>
</feature>
<dbReference type="HOGENOM" id="CLU_038073_1_0_1"/>
<feature type="compositionally biased region" description="Basic residues" evidence="1">
    <location>
        <begin position="260"/>
        <end position="277"/>
    </location>
</feature>
<dbReference type="AlphaFoldDB" id="S3CXC4"/>
<dbReference type="OMA" id="ETDNHNT"/>
<dbReference type="eggNOG" id="ENOG502RZN2">
    <property type="taxonomic scope" value="Eukaryota"/>
</dbReference>
<gene>
    <name evidence="2" type="ORF">GLAREA_08328</name>
</gene>
<dbReference type="Proteomes" id="UP000016922">
    <property type="component" value="Unassembled WGS sequence"/>
</dbReference>
<reference evidence="2 3" key="1">
    <citation type="journal article" date="2013" name="BMC Genomics">
        <title>Genomics-driven discovery of the pneumocandin biosynthetic gene cluster in the fungus Glarea lozoyensis.</title>
        <authorList>
            <person name="Chen L."/>
            <person name="Yue Q."/>
            <person name="Zhang X."/>
            <person name="Xiang M."/>
            <person name="Wang C."/>
            <person name="Li S."/>
            <person name="Che Y."/>
            <person name="Ortiz-Lopez F.J."/>
            <person name="Bills G.F."/>
            <person name="Liu X."/>
            <person name="An Z."/>
        </authorList>
    </citation>
    <scope>NUCLEOTIDE SEQUENCE [LARGE SCALE GENOMIC DNA]</scope>
    <source>
        <strain evidence="3">ATCC 20868 / MF5171</strain>
    </source>
</reference>
<feature type="compositionally biased region" description="Basic and acidic residues" evidence="1">
    <location>
        <begin position="236"/>
        <end position="246"/>
    </location>
</feature>
<sequence length="449" mass="51913">MPDNDILDDAYVAALLEQDAKNLTGMFNLHNNSQTKPASKPKPNTRFLRNIIKDTDSHNAAMLAREAVDSRAKLRGLDSVEEPVRKAVRGTHDVRKRQLGDIAAILGAGNGLKRKRVEKEEIDGQNGSRRPDSILRHESLGAKQARPRGITGEKERSTRERPRADDEDNSARKARSRDRKIYSERRDREVNADERSDSRRRHISKLAEASEKEDRRKSRHRDRERSPRRYRIHRSSSRDRTRDDRKSKRRRSRSTSPREKRVKYARRRSSSPRRNRSKSPADRHERRRRSRSNEPRSSAKPDIKKTPTEEDYDSDPLASIIGPLPPNQPEIRTRGRGTFSHSAGIDSRFSADYDPTADVRLDPDEENDWDQALEALRDRTKWKQQGADRLKAAGFTDEEIKKWEKGGEKNEEDVRWSKKGEGREWDKGKILDVDGDIAFEPAFGRLKDN</sequence>
<dbReference type="GeneID" id="19467377"/>
<name>S3CXC4_GLAL2</name>
<dbReference type="STRING" id="1116229.S3CXC4"/>
<organism evidence="2 3">
    <name type="scientific">Glarea lozoyensis (strain ATCC 20868 / MF5171)</name>
    <dbReference type="NCBI Taxonomy" id="1116229"/>
    <lineage>
        <taxon>Eukaryota</taxon>
        <taxon>Fungi</taxon>
        <taxon>Dikarya</taxon>
        <taxon>Ascomycota</taxon>
        <taxon>Pezizomycotina</taxon>
        <taxon>Leotiomycetes</taxon>
        <taxon>Helotiales</taxon>
        <taxon>Helotiaceae</taxon>
        <taxon>Glarea</taxon>
    </lineage>
</organism>
<feature type="compositionally biased region" description="Basic and acidic residues" evidence="1">
    <location>
        <begin position="151"/>
        <end position="164"/>
    </location>
</feature>
<evidence type="ECO:0000313" key="2">
    <source>
        <dbReference type="EMBL" id="EPE24476.1"/>
    </source>
</evidence>
<dbReference type="OrthoDB" id="2431475at2759"/>
<feature type="compositionally biased region" description="Basic and acidic residues" evidence="1">
    <location>
        <begin position="208"/>
        <end position="227"/>
    </location>
</feature>
<dbReference type="RefSeq" id="XP_008088564.1">
    <property type="nucleotide sequence ID" value="XM_008090373.1"/>
</dbReference>
<feature type="compositionally biased region" description="Basic and acidic residues" evidence="1">
    <location>
        <begin position="179"/>
        <end position="197"/>
    </location>
</feature>
<proteinExistence type="predicted"/>